<dbReference type="InterPro" id="IPR001547">
    <property type="entry name" value="Glyco_hydro_5"/>
</dbReference>
<dbReference type="Proteomes" id="UP000289437">
    <property type="component" value="Unassembled WGS sequence"/>
</dbReference>
<keyword evidence="1 3" id="KW-0378">Hydrolase</keyword>
<dbReference type="GO" id="GO:0000272">
    <property type="term" value="P:polysaccharide catabolic process"/>
    <property type="evidence" value="ECO:0007669"/>
    <property type="project" value="InterPro"/>
</dbReference>
<dbReference type="AlphaFoldDB" id="A0A4Q0T4G5"/>
<organism evidence="6 7">
    <name type="scientific">Granulicella sibirica</name>
    <dbReference type="NCBI Taxonomy" id="2479048"/>
    <lineage>
        <taxon>Bacteria</taxon>
        <taxon>Pseudomonadati</taxon>
        <taxon>Acidobacteriota</taxon>
        <taxon>Terriglobia</taxon>
        <taxon>Terriglobales</taxon>
        <taxon>Acidobacteriaceae</taxon>
        <taxon>Granulicella</taxon>
    </lineage>
</organism>
<dbReference type="Pfam" id="PF00150">
    <property type="entry name" value="Cellulase"/>
    <property type="match status" value="1"/>
</dbReference>
<evidence type="ECO:0000256" key="4">
    <source>
        <dbReference type="SAM" id="SignalP"/>
    </source>
</evidence>
<sequence length="385" mass="42966">MNPSRLLVIALMSVVTGLASQAQSERWTESKANDWYAKQPWLVGANFVPSNAINELVMFQAATFDPAINDHELGLAESIGMNTVRVFLQDQLWEQDSKGFQQRLDTFLSIAAKHHIRPLLVLFDSCWETDPHLGPQHPPIPGVHNSGWVQSPGKERLLSKADEPKLKAYVVGVVGAFANDNRILGWDVWNEPDNQGGDKSEDVTAKVKRVNELLPQAFAWARSAKPSQPLTSGVWVGNWSDPAKESETTKIQLAESDIISFHNYGWPEEFEARIKELQPLHRPIICTEYMARGAGSTFDGSLPIAKRYNVGAINWGLVAGKTQTYLPWDSWQRPYVTAQPTVWFHEVFRQDGTPYRQHEVDLVRELTGRGTMAGSAPSSQPGASQ</sequence>
<evidence type="ECO:0000313" key="7">
    <source>
        <dbReference type="Proteomes" id="UP000289437"/>
    </source>
</evidence>
<comment type="similarity">
    <text evidence="3">Belongs to the glycosyl hydrolase 5 (cellulase A) family.</text>
</comment>
<evidence type="ECO:0000313" key="6">
    <source>
        <dbReference type="EMBL" id="RXH56889.1"/>
    </source>
</evidence>
<feature type="chain" id="PRO_5020661843" description="Glycoside hydrolase family 5 domain-containing protein" evidence="4">
    <location>
        <begin position="23"/>
        <end position="385"/>
    </location>
</feature>
<feature type="signal peptide" evidence="4">
    <location>
        <begin position="1"/>
        <end position="22"/>
    </location>
</feature>
<reference evidence="7" key="2">
    <citation type="submission" date="2019-02" db="EMBL/GenBank/DDBJ databases">
        <title>Granulicella sibirica sp. nov., a psychrotolerant acidobacterium isolated from an organic soil layer in forested tundra, West Siberia.</title>
        <authorList>
            <person name="Oshkin I.Y."/>
            <person name="Kulichevskaya I.S."/>
            <person name="Rijpstra W.I.C."/>
            <person name="Sinninghe Damste J.S."/>
            <person name="Rakitin A.L."/>
            <person name="Ravin N.V."/>
            <person name="Dedysh S.N."/>
        </authorList>
    </citation>
    <scope>NUCLEOTIDE SEQUENCE [LARGE SCALE GENOMIC DNA]</scope>
    <source>
        <strain evidence="7">AF10</strain>
    </source>
</reference>
<evidence type="ECO:0000256" key="2">
    <source>
        <dbReference type="ARBA" id="ARBA00023295"/>
    </source>
</evidence>
<proteinExistence type="inferred from homology"/>
<dbReference type="InterPro" id="IPR017853">
    <property type="entry name" value="GH"/>
</dbReference>
<evidence type="ECO:0000256" key="1">
    <source>
        <dbReference type="ARBA" id="ARBA00022801"/>
    </source>
</evidence>
<keyword evidence="4" id="KW-0732">Signal</keyword>
<evidence type="ECO:0000256" key="3">
    <source>
        <dbReference type="RuleBase" id="RU361153"/>
    </source>
</evidence>
<dbReference type="SUPFAM" id="SSF51445">
    <property type="entry name" value="(Trans)glycosidases"/>
    <property type="match status" value="1"/>
</dbReference>
<name>A0A4Q0T4G5_9BACT</name>
<dbReference type="RefSeq" id="WP_128911147.1">
    <property type="nucleotide sequence ID" value="NZ_RDSM01000001.1"/>
</dbReference>
<keyword evidence="7" id="KW-1185">Reference proteome</keyword>
<dbReference type="OrthoDB" id="9774262at2"/>
<protein>
    <recommendedName>
        <fullName evidence="5">Glycoside hydrolase family 5 domain-containing protein</fullName>
    </recommendedName>
</protein>
<comment type="caution">
    <text evidence="6">The sequence shown here is derived from an EMBL/GenBank/DDBJ whole genome shotgun (WGS) entry which is preliminary data.</text>
</comment>
<evidence type="ECO:0000259" key="5">
    <source>
        <dbReference type="Pfam" id="PF00150"/>
    </source>
</evidence>
<dbReference type="EMBL" id="RDSM01000001">
    <property type="protein sequence ID" value="RXH56889.1"/>
    <property type="molecule type" value="Genomic_DNA"/>
</dbReference>
<dbReference type="GO" id="GO:0004553">
    <property type="term" value="F:hydrolase activity, hydrolyzing O-glycosyl compounds"/>
    <property type="evidence" value="ECO:0007669"/>
    <property type="project" value="InterPro"/>
</dbReference>
<accession>A0A4Q0T4G5</accession>
<keyword evidence="2 3" id="KW-0326">Glycosidase</keyword>
<gene>
    <name evidence="6" type="ORF">GRAN_0199</name>
</gene>
<feature type="domain" description="Glycoside hydrolase family 5" evidence="5">
    <location>
        <begin position="80"/>
        <end position="292"/>
    </location>
</feature>
<dbReference type="Gene3D" id="3.20.20.80">
    <property type="entry name" value="Glycosidases"/>
    <property type="match status" value="1"/>
</dbReference>
<reference evidence="6 7" key="1">
    <citation type="submission" date="2018-11" db="EMBL/GenBank/DDBJ databases">
        <authorList>
            <person name="Mardanov A.V."/>
            <person name="Ravin N.V."/>
            <person name="Dedysh S.N."/>
        </authorList>
    </citation>
    <scope>NUCLEOTIDE SEQUENCE [LARGE SCALE GENOMIC DNA]</scope>
    <source>
        <strain evidence="6 7">AF10</strain>
    </source>
</reference>